<dbReference type="EMBL" id="CP014229">
    <property type="protein sequence ID" value="AMD90869.1"/>
    <property type="molecule type" value="Genomic_DNA"/>
</dbReference>
<dbReference type="SUPFAM" id="SSF102114">
    <property type="entry name" value="Radical SAM enzymes"/>
    <property type="match status" value="1"/>
</dbReference>
<evidence type="ECO:0000256" key="3">
    <source>
        <dbReference type="ARBA" id="ARBA00022691"/>
    </source>
</evidence>
<dbReference type="CDD" id="cd01335">
    <property type="entry name" value="Radical_SAM"/>
    <property type="match status" value="1"/>
</dbReference>
<dbReference type="Pfam" id="PF16199">
    <property type="entry name" value="Radical_SAM_C"/>
    <property type="match status" value="1"/>
</dbReference>
<proteinExistence type="predicted"/>
<name>A0A0X8JL99_9BACT</name>
<evidence type="ECO:0000256" key="5">
    <source>
        <dbReference type="ARBA" id="ARBA00023004"/>
    </source>
</evidence>
<dbReference type="GO" id="GO:0003824">
    <property type="term" value="F:catalytic activity"/>
    <property type="evidence" value="ECO:0007669"/>
    <property type="project" value="InterPro"/>
</dbReference>
<dbReference type="Pfam" id="PF04055">
    <property type="entry name" value="Radical_SAM"/>
    <property type="match status" value="1"/>
</dbReference>
<dbReference type="SFLD" id="SFLDG01082">
    <property type="entry name" value="B12-binding_domain_containing"/>
    <property type="match status" value="1"/>
</dbReference>
<dbReference type="InterPro" id="IPR032432">
    <property type="entry name" value="Radical_SAM_C"/>
</dbReference>
<keyword evidence="2" id="KW-0004">4Fe-4S</keyword>
<dbReference type="SFLD" id="SFLDS00029">
    <property type="entry name" value="Radical_SAM"/>
    <property type="match status" value="1"/>
</dbReference>
<evidence type="ECO:0000256" key="6">
    <source>
        <dbReference type="ARBA" id="ARBA00023014"/>
    </source>
</evidence>
<dbReference type="SMART" id="SM00729">
    <property type="entry name" value="Elp3"/>
    <property type="match status" value="1"/>
</dbReference>
<evidence type="ECO:0000313" key="8">
    <source>
        <dbReference type="EMBL" id="AMD90869.1"/>
    </source>
</evidence>
<dbReference type="SFLD" id="SFLDG01086">
    <property type="entry name" value="elongater_protein-like"/>
    <property type="match status" value="1"/>
</dbReference>
<dbReference type="InterPro" id="IPR058240">
    <property type="entry name" value="rSAM_sf"/>
</dbReference>
<dbReference type="PANTHER" id="PTHR11135">
    <property type="entry name" value="HISTONE ACETYLTRANSFERASE-RELATED"/>
    <property type="match status" value="1"/>
</dbReference>
<evidence type="ECO:0000256" key="4">
    <source>
        <dbReference type="ARBA" id="ARBA00022723"/>
    </source>
</evidence>
<dbReference type="InterPro" id="IPR023404">
    <property type="entry name" value="rSAM_horseshoe"/>
</dbReference>
<accession>A0A0X8JL99</accession>
<reference evidence="9" key="1">
    <citation type="submission" date="2016-02" db="EMBL/GenBank/DDBJ databases">
        <authorList>
            <person name="Holder M.E."/>
            <person name="Ajami N.J."/>
            <person name="Petrosino J.F."/>
        </authorList>
    </citation>
    <scope>NUCLEOTIDE SEQUENCE [LARGE SCALE GENOMIC DNA]</scope>
    <source>
        <strain evidence="9">CCUG 45958</strain>
    </source>
</reference>
<dbReference type="InterPro" id="IPR039661">
    <property type="entry name" value="ELP3"/>
</dbReference>
<protein>
    <submittedName>
        <fullName evidence="8">Radical SAM protein</fullName>
    </submittedName>
</protein>
<dbReference type="InterPro" id="IPR007197">
    <property type="entry name" value="rSAM"/>
</dbReference>
<dbReference type="InterPro" id="IPR006638">
    <property type="entry name" value="Elp3/MiaA/NifB-like_rSAM"/>
</dbReference>
<evidence type="ECO:0000313" key="9">
    <source>
        <dbReference type="Proteomes" id="UP000069241"/>
    </source>
</evidence>
<evidence type="ECO:0000256" key="2">
    <source>
        <dbReference type="ARBA" id="ARBA00022485"/>
    </source>
</evidence>
<dbReference type="GO" id="GO:0046872">
    <property type="term" value="F:metal ion binding"/>
    <property type="evidence" value="ECO:0007669"/>
    <property type="project" value="UniProtKB-KW"/>
</dbReference>
<dbReference type="GO" id="GO:0005737">
    <property type="term" value="C:cytoplasm"/>
    <property type="evidence" value="ECO:0007669"/>
    <property type="project" value="TreeGrafter"/>
</dbReference>
<keyword evidence="5" id="KW-0408">Iron</keyword>
<dbReference type="PROSITE" id="PS51918">
    <property type="entry name" value="RADICAL_SAM"/>
    <property type="match status" value="1"/>
</dbReference>
<keyword evidence="4" id="KW-0479">Metal-binding</keyword>
<dbReference type="Proteomes" id="UP000069241">
    <property type="component" value="Chromosome"/>
</dbReference>
<dbReference type="RefSeq" id="WP_062253698.1">
    <property type="nucleotide sequence ID" value="NZ_CP014229.1"/>
</dbReference>
<gene>
    <name evidence="8" type="ORF">AXF13_12460</name>
</gene>
<comment type="cofactor">
    <cofactor evidence="1">
        <name>[4Fe-4S] cluster</name>
        <dbReference type="ChEBI" id="CHEBI:49883"/>
    </cofactor>
</comment>
<organism evidence="8 9">
    <name type="scientific">Desulfovibrio fairfieldensis</name>
    <dbReference type="NCBI Taxonomy" id="44742"/>
    <lineage>
        <taxon>Bacteria</taxon>
        <taxon>Pseudomonadati</taxon>
        <taxon>Thermodesulfobacteriota</taxon>
        <taxon>Desulfovibrionia</taxon>
        <taxon>Desulfovibrionales</taxon>
        <taxon>Desulfovibrionaceae</taxon>
        <taxon>Desulfovibrio</taxon>
    </lineage>
</organism>
<dbReference type="KEGG" id="dfi:AXF13_12460"/>
<sequence length="357" mass="37938">MPSDCLSSALFPLNAPWPPLPRARPIVPVFLPFRGCPTRCVFCAQDVQTGRTDKSEATPDRILDTARAALDLRAARGLPPAELAFYGGTFTALPETERDACLKFAAAALARGRITAFRCSTRPDCLDAALLARLRQSGCAAVELGVQSFADAALRAARRGYDGAAALRACARVKEAGLALGVQLLPGMPGTSPEIFLADVPLALSAGADMLRFYPCLVLEGTGLAGLWRAGAYEPWDMESTLDALARGWLLARAAGTPVIRMGLAPEASLAGAVLDGPCHPALGARVMSRALFMTVRDLAARELGGRLLARLEAPRACQGYFWGHGNELRPAWAGLGLGPRNVRYGADPVLRLWPRP</sequence>
<dbReference type="STRING" id="44742.AXF13_12460"/>
<dbReference type="GO" id="GO:0051539">
    <property type="term" value="F:4 iron, 4 sulfur cluster binding"/>
    <property type="evidence" value="ECO:0007669"/>
    <property type="project" value="UniProtKB-KW"/>
</dbReference>
<keyword evidence="9" id="KW-1185">Reference proteome</keyword>
<dbReference type="Gene3D" id="3.80.30.20">
    <property type="entry name" value="tm_1862 like domain"/>
    <property type="match status" value="1"/>
</dbReference>
<feature type="domain" description="Radical SAM core" evidence="7">
    <location>
        <begin position="19"/>
        <end position="258"/>
    </location>
</feature>
<keyword evidence="3" id="KW-0949">S-adenosyl-L-methionine</keyword>
<evidence type="ECO:0000259" key="7">
    <source>
        <dbReference type="PROSITE" id="PS51918"/>
    </source>
</evidence>
<keyword evidence="6" id="KW-0411">Iron-sulfur</keyword>
<evidence type="ECO:0000256" key="1">
    <source>
        <dbReference type="ARBA" id="ARBA00001966"/>
    </source>
</evidence>
<dbReference type="PANTHER" id="PTHR11135:SF0">
    <property type="entry name" value="ELONGATOR COMPLEX PROTEIN 3"/>
    <property type="match status" value="1"/>
</dbReference>
<dbReference type="AlphaFoldDB" id="A0A0X8JL99"/>
<dbReference type="GO" id="GO:0002926">
    <property type="term" value="P:tRNA wobble base 5-methoxycarbonylmethyl-2-thiouridinylation"/>
    <property type="evidence" value="ECO:0007669"/>
    <property type="project" value="TreeGrafter"/>
</dbReference>